<dbReference type="AlphaFoldDB" id="A0A5B8UDF8"/>
<evidence type="ECO:0000313" key="2">
    <source>
        <dbReference type="Proteomes" id="UP000321204"/>
    </source>
</evidence>
<name>A0A5B8UDF8_9BACT</name>
<dbReference type="Proteomes" id="UP000321204">
    <property type="component" value="Chromosome"/>
</dbReference>
<dbReference type="RefSeq" id="WP_146781530.1">
    <property type="nucleotide sequence ID" value="NZ_BAABIO010000006.1"/>
</dbReference>
<gene>
    <name evidence="1" type="ORF">FSB75_00940</name>
</gene>
<dbReference type="KEGG" id="fgg:FSB75_00940"/>
<accession>A0A5B8UDF8</accession>
<protein>
    <submittedName>
        <fullName evidence="1">Uncharacterized protein</fullName>
    </submittedName>
</protein>
<sequence length="196" mass="21418">MKQWITLLAVAAFFTACSKQDLKENNTTNAGIDQTASATTQDGAFVSAWEQSANWTKTNEGGVSKFKLLRQTPEVGRGALNGGIVMTYAKYANATGSYADFVNPTLMPFYFLPPAERPNTHMNYFSDASTEGNVSVEYAVPLTEGSLPLMGNGATLKDMQFQYVVMTKKFLDSRGLDAQTVKNNYSYKQVMALAGQ</sequence>
<reference evidence="1 2" key="1">
    <citation type="journal article" date="2015" name="Int. J. Syst. Evol. Microbiol.">
        <title>Flavisolibacter ginsenosidimutans sp. nov., with ginsenoside-converting activity isolated from soil used for cultivating ginseng.</title>
        <authorList>
            <person name="Zhao Y."/>
            <person name="Liu Q."/>
            <person name="Kang M.S."/>
            <person name="Jin F."/>
            <person name="Yu H."/>
            <person name="Im W.T."/>
        </authorList>
    </citation>
    <scope>NUCLEOTIDE SEQUENCE [LARGE SCALE GENOMIC DNA]</scope>
    <source>
        <strain evidence="1 2">Gsoil 636</strain>
    </source>
</reference>
<organism evidence="1 2">
    <name type="scientific">Flavisolibacter ginsenosidimutans</name>
    <dbReference type="NCBI Taxonomy" id="661481"/>
    <lineage>
        <taxon>Bacteria</taxon>
        <taxon>Pseudomonadati</taxon>
        <taxon>Bacteroidota</taxon>
        <taxon>Chitinophagia</taxon>
        <taxon>Chitinophagales</taxon>
        <taxon>Chitinophagaceae</taxon>
        <taxon>Flavisolibacter</taxon>
    </lineage>
</organism>
<evidence type="ECO:0000313" key="1">
    <source>
        <dbReference type="EMBL" id="QEC54523.1"/>
    </source>
</evidence>
<keyword evidence="2" id="KW-1185">Reference proteome</keyword>
<dbReference type="EMBL" id="CP042433">
    <property type="protein sequence ID" value="QEC54523.1"/>
    <property type="molecule type" value="Genomic_DNA"/>
</dbReference>
<dbReference type="PROSITE" id="PS51257">
    <property type="entry name" value="PROKAR_LIPOPROTEIN"/>
    <property type="match status" value="1"/>
</dbReference>
<proteinExistence type="predicted"/>